<dbReference type="EMBL" id="FPJO01000011">
    <property type="protein sequence ID" value="SFY14448.1"/>
    <property type="molecule type" value="Genomic_DNA"/>
</dbReference>
<organism evidence="2 3">
    <name type="scientific">Streptomyces atratus</name>
    <dbReference type="NCBI Taxonomy" id="1893"/>
    <lineage>
        <taxon>Bacteria</taxon>
        <taxon>Bacillati</taxon>
        <taxon>Actinomycetota</taxon>
        <taxon>Actinomycetes</taxon>
        <taxon>Kitasatosporales</taxon>
        <taxon>Streptomycetaceae</taxon>
        <taxon>Streptomyces</taxon>
    </lineage>
</organism>
<protein>
    <recommendedName>
        <fullName evidence="4">CU044_5270 family protein</fullName>
    </recommendedName>
</protein>
<feature type="compositionally biased region" description="Basic and acidic residues" evidence="1">
    <location>
        <begin position="1"/>
        <end position="12"/>
    </location>
</feature>
<evidence type="ECO:0000313" key="2">
    <source>
        <dbReference type="EMBL" id="SFY14448.1"/>
    </source>
</evidence>
<proteinExistence type="predicted"/>
<name>A0A1K2CVE2_STRAR</name>
<dbReference type="NCBIfam" id="NF038083">
    <property type="entry name" value="CU044_5270_fam"/>
    <property type="match status" value="1"/>
</dbReference>
<sequence>MDEMTQLRELRADAPVPDRGALAPGRQRLTEAAASGGRARRLRADWRVTAVGAAAAITVAAVLGTQLGDAAAPARSGPASASGTLRLDSPAGVLNRAADALEKQSAGPEPRDDQWIYTRTAQAASQGGQNGSSPGPVKDDPDSWVPYDNSGAAENGKDDDYRTARQVYRAANTLPDDPAQLLAKIRSFYPTDHTAESPPEGKAQHSFRAIGLMAQAYPVAPAALARIYRAMATIPGVHVTDHLVKDAAGREAIAITRKEDGGHEQREILLSPNDFSYAGMRFVVAENYAYTLSDGKVERQTFTFKAGQILTSEARIEAAVVDAKGEKP</sequence>
<feature type="compositionally biased region" description="Low complexity" evidence="1">
    <location>
        <begin position="121"/>
        <end position="133"/>
    </location>
</feature>
<dbReference type="STRING" id="1893.SAMN02787144_1011234"/>
<dbReference type="InterPro" id="IPR047789">
    <property type="entry name" value="CU044_5270-like"/>
</dbReference>
<feature type="region of interest" description="Disordered" evidence="1">
    <location>
        <begin position="121"/>
        <end position="161"/>
    </location>
</feature>
<dbReference type="RefSeq" id="WP_072486697.1">
    <property type="nucleotide sequence ID" value="NZ_FPJO01000011.1"/>
</dbReference>
<feature type="region of interest" description="Disordered" evidence="1">
    <location>
        <begin position="1"/>
        <end position="41"/>
    </location>
</feature>
<evidence type="ECO:0000256" key="1">
    <source>
        <dbReference type="SAM" id="MobiDB-lite"/>
    </source>
</evidence>
<reference evidence="2 3" key="1">
    <citation type="submission" date="2016-11" db="EMBL/GenBank/DDBJ databases">
        <authorList>
            <person name="Jaros S."/>
            <person name="Januszkiewicz K."/>
            <person name="Wedrychowicz H."/>
        </authorList>
    </citation>
    <scope>NUCLEOTIDE SEQUENCE [LARGE SCALE GENOMIC DNA]</scope>
    <source>
        <strain evidence="2 3">OK807</strain>
    </source>
</reference>
<gene>
    <name evidence="2" type="ORF">SAMN02787144_1011234</name>
</gene>
<evidence type="ECO:0008006" key="4">
    <source>
        <dbReference type="Google" id="ProtNLM"/>
    </source>
</evidence>
<dbReference type="OrthoDB" id="4158435at2"/>
<dbReference type="Proteomes" id="UP000181909">
    <property type="component" value="Unassembled WGS sequence"/>
</dbReference>
<accession>A0A1K2CVE2</accession>
<evidence type="ECO:0000313" key="3">
    <source>
        <dbReference type="Proteomes" id="UP000181909"/>
    </source>
</evidence>
<dbReference type="AlphaFoldDB" id="A0A1K2CVE2"/>